<dbReference type="AlphaFoldDB" id="A0AAW1RLP4"/>
<dbReference type="Pfam" id="PF04488">
    <property type="entry name" value="Gly_transf_sug"/>
    <property type="match status" value="1"/>
</dbReference>
<dbReference type="PANTHER" id="PTHR32385:SF23">
    <property type="entry name" value="NUCLEOTIDE-DIPHOSPHO-SUGAR TRANSFERASE"/>
    <property type="match status" value="1"/>
</dbReference>
<accession>A0AAW1RLP4</accession>
<keyword evidence="1" id="KW-0808">Transferase</keyword>
<dbReference type="InterPro" id="IPR029044">
    <property type="entry name" value="Nucleotide-diphossugar_trans"/>
</dbReference>
<dbReference type="Gene3D" id="3.90.550.20">
    <property type="match status" value="1"/>
</dbReference>
<dbReference type="Proteomes" id="UP001445335">
    <property type="component" value="Unassembled WGS sequence"/>
</dbReference>
<evidence type="ECO:0000313" key="2">
    <source>
        <dbReference type="EMBL" id="KAK9834841.1"/>
    </source>
</evidence>
<dbReference type="SUPFAM" id="SSF53448">
    <property type="entry name" value="Nucleotide-diphospho-sugar transferases"/>
    <property type="match status" value="1"/>
</dbReference>
<sequence length="225" mass="26040">MRYVRTWQENHPGWVHKLWTDDDNDALVREHYPWFKDTYDALPKRIMKADTCRALYMHHYGGMYADLDFESLRNVEPLLEGRHVLLAAMTADASWEHNIPNAWMASVRHHPFWLFVLQTITRTVGAGDFTRWDYVENTTGPIMLGKAVEAFRRANGPGLTVLDPGVIYPVNWQVTMFTHETPAEENAMTVCDPFNAAFSNERCKALFPDAYAITYWSHSWAPPGY</sequence>
<proteinExistence type="predicted"/>
<evidence type="ECO:0000313" key="3">
    <source>
        <dbReference type="Proteomes" id="UP001445335"/>
    </source>
</evidence>
<name>A0AAW1RLP4_9CHLO</name>
<dbReference type="PANTHER" id="PTHR32385">
    <property type="entry name" value="MANNOSYL PHOSPHORYLINOSITOL CERAMIDE SYNTHASE"/>
    <property type="match status" value="1"/>
</dbReference>
<protein>
    <submittedName>
        <fullName evidence="2">Uncharacterized protein</fullName>
    </submittedName>
</protein>
<keyword evidence="3" id="KW-1185">Reference proteome</keyword>
<dbReference type="InterPro" id="IPR007577">
    <property type="entry name" value="GlycoTrfase_DXD_sugar-bd_CS"/>
</dbReference>
<dbReference type="GO" id="GO:0051999">
    <property type="term" value="P:mannosyl-inositol phosphorylceramide biosynthetic process"/>
    <property type="evidence" value="ECO:0007669"/>
    <property type="project" value="TreeGrafter"/>
</dbReference>
<dbReference type="GO" id="GO:0000030">
    <property type="term" value="F:mannosyltransferase activity"/>
    <property type="evidence" value="ECO:0007669"/>
    <property type="project" value="TreeGrafter"/>
</dbReference>
<dbReference type="EMBL" id="JALJOU010000031">
    <property type="protein sequence ID" value="KAK9834841.1"/>
    <property type="molecule type" value="Genomic_DNA"/>
</dbReference>
<dbReference type="GO" id="GO:0016020">
    <property type="term" value="C:membrane"/>
    <property type="evidence" value="ECO:0007669"/>
    <property type="project" value="GOC"/>
</dbReference>
<reference evidence="2 3" key="1">
    <citation type="journal article" date="2024" name="Nat. Commun.">
        <title>Phylogenomics reveals the evolutionary origins of lichenization in chlorophyte algae.</title>
        <authorList>
            <person name="Puginier C."/>
            <person name="Libourel C."/>
            <person name="Otte J."/>
            <person name="Skaloud P."/>
            <person name="Haon M."/>
            <person name="Grisel S."/>
            <person name="Petersen M."/>
            <person name="Berrin J.G."/>
            <person name="Delaux P.M."/>
            <person name="Dal Grande F."/>
            <person name="Keller J."/>
        </authorList>
    </citation>
    <scope>NUCLEOTIDE SEQUENCE [LARGE SCALE GENOMIC DNA]</scope>
    <source>
        <strain evidence="2 3">SAG 245.80</strain>
    </source>
</reference>
<gene>
    <name evidence="2" type="ORF">WJX81_002915</name>
</gene>
<evidence type="ECO:0000256" key="1">
    <source>
        <dbReference type="ARBA" id="ARBA00022679"/>
    </source>
</evidence>
<dbReference type="InterPro" id="IPR051706">
    <property type="entry name" value="Glycosyltransferase_domain"/>
</dbReference>
<comment type="caution">
    <text evidence="2">The sequence shown here is derived from an EMBL/GenBank/DDBJ whole genome shotgun (WGS) entry which is preliminary data.</text>
</comment>
<organism evidence="2 3">
    <name type="scientific">Elliptochloris bilobata</name>
    <dbReference type="NCBI Taxonomy" id="381761"/>
    <lineage>
        <taxon>Eukaryota</taxon>
        <taxon>Viridiplantae</taxon>
        <taxon>Chlorophyta</taxon>
        <taxon>core chlorophytes</taxon>
        <taxon>Trebouxiophyceae</taxon>
        <taxon>Trebouxiophyceae incertae sedis</taxon>
        <taxon>Elliptochloris clade</taxon>
        <taxon>Elliptochloris</taxon>
    </lineage>
</organism>